<dbReference type="Proteomes" id="UP001141327">
    <property type="component" value="Unassembled WGS sequence"/>
</dbReference>
<feature type="chain" id="PRO_5045437232" evidence="2">
    <location>
        <begin position="21"/>
        <end position="206"/>
    </location>
</feature>
<feature type="signal peptide" evidence="2">
    <location>
        <begin position="1"/>
        <end position="20"/>
    </location>
</feature>
<keyword evidence="2" id="KW-0732">Signal</keyword>
<dbReference type="PANTHER" id="PTHR35465:SF1">
    <property type="entry name" value="PHOSPHATIDYLINOSITOL-GLYCAN BIOSYNTHESIS CLASS X PROTEIN"/>
    <property type="match status" value="1"/>
</dbReference>
<accession>A0ABQ8UU13</accession>
<dbReference type="EMBL" id="JAPMOS010000002">
    <property type="protein sequence ID" value="KAJ4462614.1"/>
    <property type="molecule type" value="Genomic_DNA"/>
</dbReference>
<evidence type="ECO:0000313" key="4">
    <source>
        <dbReference type="Proteomes" id="UP001141327"/>
    </source>
</evidence>
<gene>
    <name evidence="3" type="ORF">PAPYR_606</name>
</gene>
<evidence type="ECO:0000313" key="3">
    <source>
        <dbReference type="EMBL" id="KAJ4462614.1"/>
    </source>
</evidence>
<organism evidence="3 4">
    <name type="scientific">Paratrimastix pyriformis</name>
    <dbReference type="NCBI Taxonomy" id="342808"/>
    <lineage>
        <taxon>Eukaryota</taxon>
        <taxon>Metamonada</taxon>
        <taxon>Preaxostyla</taxon>
        <taxon>Paratrimastigidae</taxon>
        <taxon>Paratrimastix</taxon>
    </lineage>
</organism>
<proteinExistence type="predicted"/>
<evidence type="ECO:0000256" key="2">
    <source>
        <dbReference type="SAM" id="SignalP"/>
    </source>
</evidence>
<keyword evidence="1" id="KW-1133">Transmembrane helix</keyword>
<sequence>MKLYLVAFLSALVFGITTQANDSTGSRVPILYPDQHLYDQKIIPGVETLYYSLEGLKPGSRYEIRISYPATSPTDFHLEIVRPLTLSAPLSVKPPGRVPANIEKIEVDPAELVVEGPNGGSVPSWVRVWATYNGFSVVPGAAERPVIFNIVAEPLVLGSVPHTALRMGALVLCCVIACSAGCWYLWSTRPGREWLRFLLMGPPHPD</sequence>
<name>A0ABQ8UU13_9EUKA</name>
<protein>
    <submittedName>
        <fullName evidence="3">Uncharacterized protein</fullName>
    </submittedName>
</protein>
<keyword evidence="1" id="KW-0472">Membrane</keyword>
<feature type="transmembrane region" description="Helical" evidence="1">
    <location>
        <begin position="164"/>
        <end position="186"/>
    </location>
</feature>
<keyword evidence="1" id="KW-0812">Transmembrane</keyword>
<dbReference type="PANTHER" id="PTHR35465">
    <property type="entry name" value="CAVEOLIN-1 PROTEIN"/>
    <property type="match status" value="1"/>
</dbReference>
<comment type="caution">
    <text evidence="3">The sequence shown here is derived from an EMBL/GenBank/DDBJ whole genome shotgun (WGS) entry which is preliminary data.</text>
</comment>
<reference evidence="3" key="1">
    <citation type="journal article" date="2022" name="bioRxiv">
        <title>Genomics of Preaxostyla Flagellates Illuminates Evolutionary Transitions and the Path Towards Mitochondrial Loss.</title>
        <authorList>
            <person name="Novak L.V.F."/>
            <person name="Treitli S.C."/>
            <person name="Pyrih J."/>
            <person name="Halakuc P."/>
            <person name="Pipaliya S.V."/>
            <person name="Vacek V."/>
            <person name="Brzon O."/>
            <person name="Soukal P."/>
            <person name="Eme L."/>
            <person name="Dacks J.B."/>
            <person name="Karnkowska A."/>
            <person name="Elias M."/>
            <person name="Hampl V."/>
        </authorList>
    </citation>
    <scope>NUCLEOTIDE SEQUENCE</scope>
    <source>
        <strain evidence="3">RCP-MX</strain>
    </source>
</reference>
<keyword evidence="4" id="KW-1185">Reference proteome</keyword>
<evidence type="ECO:0000256" key="1">
    <source>
        <dbReference type="SAM" id="Phobius"/>
    </source>
</evidence>